<name>A0A3P8HKI1_9TREM</name>
<gene>
    <name evidence="1" type="ORF">ECPE_LOCUS17542</name>
</gene>
<dbReference type="EMBL" id="UZAN01069930">
    <property type="protein sequence ID" value="VDP94841.1"/>
    <property type="molecule type" value="Genomic_DNA"/>
</dbReference>
<dbReference type="Proteomes" id="UP000272942">
    <property type="component" value="Unassembled WGS sequence"/>
</dbReference>
<sequence length="163" mass="18020">MEACDPEVETHNHPSGDMPICPFSWPSSAVAWADDFVRAASLSCTGAESVYLTPADRVRAFMSGLGSLDPAVDPLSELRKLAKQLRTIETVRNTLICIVFDQIVIASIGAYSQFLMYPQKESARENASILENLQPSSQTREHIKQKNACVFVADEKYSSELNH</sequence>
<organism evidence="1 2">
    <name type="scientific">Echinostoma caproni</name>
    <dbReference type="NCBI Taxonomy" id="27848"/>
    <lineage>
        <taxon>Eukaryota</taxon>
        <taxon>Metazoa</taxon>
        <taxon>Spiralia</taxon>
        <taxon>Lophotrochozoa</taxon>
        <taxon>Platyhelminthes</taxon>
        <taxon>Trematoda</taxon>
        <taxon>Digenea</taxon>
        <taxon>Plagiorchiida</taxon>
        <taxon>Echinostomata</taxon>
        <taxon>Echinostomatoidea</taxon>
        <taxon>Echinostomatidae</taxon>
        <taxon>Echinostoma</taxon>
    </lineage>
</organism>
<protein>
    <submittedName>
        <fullName evidence="1">Uncharacterized protein</fullName>
    </submittedName>
</protein>
<accession>A0A3P8HKI1</accession>
<reference evidence="1 2" key="1">
    <citation type="submission" date="2018-11" db="EMBL/GenBank/DDBJ databases">
        <authorList>
            <consortium name="Pathogen Informatics"/>
        </authorList>
    </citation>
    <scope>NUCLEOTIDE SEQUENCE [LARGE SCALE GENOMIC DNA]</scope>
    <source>
        <strain evidence="1 2">Egypt</strain>
    </source>
</reference>
<evidence type="ECO:0000313" key="2">
    <source>
        <dbReference type="Proteomes" id="UP000272942"/>
    </source>
</evidence>
<proteinExistence type="predicted"/>
<dbReference type="AlphaFoldDB" id="A0A3P8HKI1"/>
<keyword evidence="2" id="KW-1185">Reference proteome</keyword>
<evidence type="ECO:0000313" key="1">
    <source>
        <dbReference type="EMBL" id="VDP94841.1"/>
    </source>
</evidence>